<feature type="transmembrane region" description="Helical" evidence="7">
    <location>
        <begin position="286"/>
        <end position="309"/>
    </location>
</feature>
<keyword evidence="8" id="KW-0732">Signal</keyword>
<evidence type="ECO:0000256" key="8">
    <source>
        <dbReference type="SAM" id="SignalP"/>
    </source>
</evidence>
<dbReference type="InterPro" id="IPR049278">
    <property type="entry name" value="MS_channel_C"/>
</dbReference>
<dbReference type="InterPro" id="IPR011066">
    <property type="entry name" value="MscS_channel_C_sf"/>
</dbReference>
<dbReference type="SUPFAM" id="SSF50182">
    <property type="entry name" value="Sm-like ribonucleoproteins"/>
    <property type="match status" value="1"/>
</dbReference>
<dbReference type="GO" id="GO:0008381">
    <property type="term" value="F:mechanosensitive monoatomic ion channel activity"/>
    <property type="evidence" value="ECO:0007669"/>
    <property type="project" value="InterPro"/>
</dbReference>
<dbReference type="Gene3D" id="1.10.287.1260">
    <property type="match status" value="1"/>
</dbReference>
<dbReference type="InterPro" id="IPR023408">
    <property type="entry name" value="MscS_beta-dom_sf"/>
</dbReference>
<feature type="transmembrane region" description="Helical" evidence="7">
    <location>
        <begin position="245"/>
        <end position="266"/>
    </location>
</feature>
<keyword evidence="3" id="KW-1003">Cell membrane</keyword>
<dbReference type="RefSeq" id="WP_012415218.1">
    <property type="nucleotide sequence ID" value="NC_010644.1"/>
</dbReference>
<comment type="subcellular location">
    <subcellularLocation>
        <location evidence="1">Cell membrane</location>
        <topology evidence="1">Multi-pass membrane protein</topology>
    </subcellularLocation>
</comment>
<gene>
    <name evidence="11" type="ordered locus">Emin_1050</name>
</gene>
<feature type="signal peptide" evidence="8">
    <location>
        <begin position="1"/>
        <end position="22"/>
    </location>
</feature>
<dbReference type="PANTHER" id="PTHR30221:SF18">
    <property type="entry name" value="SLL0590 PROTEIN"/>
    <property type="match status" value="1"/>
</dbReference>
<dbReference type="AlphaFoldDB" id="B2KDK7"/>
<feature type="domain" description="Mechanosensitive ion channel MscS" evidence="9">
    <location>
        <begin position="295"/>
        <end position="360"/>
    </location>
</feature>
<dbReference type="Gene3D" id="3.30.70.100">
    <property type="match status" value="1"/>
</dbReference>
<dbReference type="EMBL" id="CP001055">
    <property type="protein sequence ID" value="ACC98603.1"/>
    <property type="molecule type" value="Genomic_DNA"/>
</dbReference>
<protein>
    <submittedName>
        <fullName evidence="11">Mechano-sensitive ion channel</fullName>
    </submittedName>
</protein>
<feature type="transmembrane region" description="Helical" evidence="7">
    <location>
        <begin position="154"/>
        <end position="175"/>
    </location>
</feature>
<comment type="similarity">
    <text evidence="2">Belongs to the MscS (TC 1.A.23) family.</text>
</comment>
<dbReference type="Gene3D" id="2.30.30.60">
    <property type="match status" value="1"/>
</dbReference>
<evidence type="ECO:0000256" key="4">
    <source>
        <dbReference type="ARBA" id="ARBA00022692"/>
    </source>
</evidence>
<dbReference type="SUPFAM" id="SSF82689">
    <property type="entry name" value="Mechanosensitive channel protein MscS (YggB), C-terminal domain"/>
    <property type="match status" value="1"/>
</dbReference>
<evidence type="ECO:0000256" key="1">
    <source>
        <dbReference type="ARBA" id="ARBA00004651"/>
    </source>
</evidence>
<feature type="domain" description="Mechanosensitive ion channel MscS C-terminal" evidence="10">
    <location>
        <begin position="373"/>
        <end position="453"/>
    </location>
</feature>
<evidence type="ECO:0000259" key="9">
    <source>
        <dbReference type="Pfam" id="PF00924"/>
    </source>
</evidence>
<evidence type="ECO:0000256" key="2">
    <source>
        <dbReference type="ARBA" id="ARBA00008017"/>
    </source>
</evidence>
<feature type="transmembrane region" description="Helical" evidence="7">
    <location>
        <begin position="96"/>
        <end position="118"/>
    </location>
</feature>
<dbReference type="InterPro" id="IPR045275">
    <property type="entry name" value="MscS_archaea/bacteria_type"/>
</dbReference>
<dbReference type="OrthoDB" id="9809206at2"/>
<evidence type="ECO:0000256" key="6">
    <source>
        <dbReference type="ARBA" id="ARBA00023136"/>
    </source>
</evidence>
<dbReference type="InterPro" id="IPR008910">
    <property type="entry name" value="MSC_TM_helix"/>
</dbReference>
<name>B2KDK7_ELUMP</name>
<dbReference type="Pfam" id="PF00924">
    <property type="entry name" value="MS_channel_2nd"/>
    <property type="match status" value="1"/>
</dbReference>
<keyword evidence="4 7" id="KW-0812">Transmembrane</keyword>
<dbReference type="HOGENOM" id="CLU_032048_2_0_0"/>
<keyword evidence="12" id="KW-1185">Reference proteome</keyword>
<feature type="chain" id="PRO_5002777781" evidence="8">
    <location>
        <begin position="23"/>
        <end position="481"/>
    </location>
</feature>
<feature type="transmembrane region" description="Helical" evidence="7">
    <location>
        <begin position="195"/>
        <end position="220"/>
    </location>
</feature>
<keyword evidence="6 7" id="KW-0472">Membrane</keyword>
<proteinExistence type="inferred from homology"/>
<dbReference type="PANTHER" id="PTHR30221">
    <property type="entry name" value="SMALL-CONDUCTANCE MECHANOSENSITIVE CHANNEL"/>
    <property type="match status" value="1"/>
</dbReference>
<evidence type="ECO:0000256" key="5">
    <source>
        <dbReference type="ARBA" id="ARBA00022989"/>
    </source>
</evidence>
<evidence type="ECO:0000313" key="11">
    <source>
        <dbReference type="EMBL" id="ACC98603.1"/>
    </source>
</evidence>
<dbReference type="Pfam" id="PF21082">
    <property type="entry name" value="MS_channel_3rd"/>
    <property type="match status" value="1"/>
</dbReference>
<evidence type="ECO:0000256" key="3">
    <source>
        <dbReference type="ARBA" id="ARBA00022475"/>
    </source>
</evidence>
<dbReference type="Pfam" id="PF05552">
    <property type="entry name" value="MS_channel_1st_1"/>
    <property type="match status" value="1"/>
</dbReference>
<keyword evidence="5 7" id="KW-1133">Transmembrane helix</keyword>
<dbReference type="GO" id="GO:0005886">
    <property type="term" value="C:plasma membrane"/>
    <property type="evidence" value="ECO:0007669"/>
    <property type="project" value="UniProtKB-SubCell"/>
</dbReference>
<evidence type="ECO:0000256" key="7">
    <source>
        <dbReference type="SAM" id="Phobius"/>
    </source>
</evidence>
<sequence length="481" mass="53743">MKIKLISFLTASLIMFSIFAHAQNIADTATPQQVNIVVQTKVQTTPKNTAALTANDGSAASPSKDAQITPIKVESKYFIITIVKDLKISYILLKQLVIALIILLITLLLIKIINVLYYQIINLIWKKKDKTNDALHNIIDIGRQTKFLLAFIRVIRFILIALILYIFCSSFLFLFPVTKGIASKLFLLIKGPLVSFVIAVWDYLPNLIAIIIILAISYGLSKFMRLAAKRVATGKTVIKDFDPDWAIPTYHITLVVLIAFTFIFLFPHLPKSNSAVFKGISVFLGVLLSLGSTTFISNIVSGFVITYMSPFKLGDLIKMGDNVGNVIEKNGLVTRIKTIKNEVVTIPNSTIMTSNTINYTVSAKEYGLMLYAEVYVAYDVPWEKVNGALMQAAQNMPDILKTPPPIVIQTGLENSYAKYQLNVFTDNANKMFDIYSVLYKNIQDSFTKEKIELAVPEILSLKTQPYQPPNPILQPGEDIKK</sequence>
<organism evidence="11 12">
    <name type="scientific">Elusimicrobium minutum (strain Pei191)</name>
    <dbReference type="NCBI Taxonomy" id="445932"/>
    <lineage>
        <taxon>Bacteria</taxon>
        <taxon>Pseudomonadati</taxon>
        <taxon>Elusimicrobiota</taxon>
        <taxon>Elusimicrobia</taxon>
        <taxon>Elusimicrobiales</taxon>
        <taxon>Elusimicrobiaceae</taxon>
        <taxon>Elusimicrobium</taxon>
    </lineage>
</organism>
<dbReference type="KEGG" id="emi:Emin_1050"/>
<dbReference type="Proteomes" id="UP000001029">
    <property type="component" value="Chromosome"/>
</dbReference>
<dbReference type="InterPro" id="IPR010920">
    <property type="entry name" value="LSM_dom_sf"/>
</dbReference>
<reference evidence="11 12" key="1">
    <citation type="journal article" date="2009" name="Appl. Environ. Microbiol.">
        <title>Genomic analysis of 'Elusimicrobium minutum,' the first cultivated representative of the phylum 'Elusimicrobia' (formerly termite group 1).</title>
        <authorList>
            <person name="Herlemann D.P.R."/>
            <person name="Geissinger O."/>
            <person name="Ikeda-Ohtsubo W."/>
            <person name="Kunin V."/>
            <person name="Sun H."/>
            <person name="Lapidus A."/>
            <person name="Hugenholtz P."/>
            <person name="Brune A."/>
        </authorList>
    </citation>
    <scope>NUCLEOTIDE SEQUENCE [LARGE SCALE GENOMIC DNA]</scope>
    <source>
        <strain evidence="11 12">Pei191</strain>
    </source>
</reference>
<accession>B2KDK7</accession>
<dbReference type="STRING" id="445932.Emin_1050"/>
<dbReference type="InterPro" id="IPR006685">
    <property type="entry name" value="MscS_channel_2nd"/>
</dbReference>
<evidence type="ECO:0000259" key="10">
    <source>
        <dbReference type="Pfam" id="PF21082"/>
    </source>
</evidence>
<evidence type="ECO:0000313" key="12">
    <source>
        <dbReference type="Proteomes" id="UP000001029"/>
    </source>
</evidence>